<protein>
    <submittedName>
        <fullName evidence="2">Uncharacterized protein</fullName>
    </submittedName>
</protein>
<evidence type="ECO:0000313" key="3">
    <source>
        <dbReference type="Proteomes" id="UP000595663"/>
    </source>
</evidence>
<dbReference type="EMBL" id="AP014545">
    <property type="protein sequence ID" value="BBB25952.1"/>
    <property type="molecule type" value="Genomic_DNA"/>
</dbReference>
<dbReference type="KEGG" id="ajp:AMJAP_1357"/>
<keyword evidence="1" id="KW-0732">Signal</keyword>
<accession>A0A7R6SSU4</accession>
<evidence type="ECO:0000313" key="2">
    <source>
        <dbReference type="EMBL" id="BBB25952.1"/>
    </source>
</evidence>
<sequence>MKKNTCVFALLLLSSLLNGADAGEANVVNATVSKTGAGLYSFSVTVQHEDSGWDHYANQWEVVDPQGKVLGTRILVHPHVREQPFTRSLSGVRIGAGVKSVTIRAQDLVHGYGGTSFTLNLPD</sequence>
<dbReference type="AlphaFoldDB" id="A0A7R6SSU4"/>
<dbReference type="Proteomes" id="UP000595663">
    <property type="component" value="Chromosome"/>
</dbReference>
<gene>
    <name evidence="2" type="ORF">AMJAP_1357</name>
</gene>
<keyword evidence="3" id="KW-1185">Reference proteome</keyword>
<dbReference type="RefSeq" id="WP_019621558.1">
    <property type="nucleotide sequence ID" value="NZ_AP014545.1"/>
</dbReference>
<organism evidence="2 3">
    <name type="scientific">Amphritea japonica ATCC BAA-1530</name>
    <dbReference type="NCBI Taxonomy" id="1278309"/>
    <lineage>
        <taxon>Bacteria</taxon>
        <taxon>Pseudomonadati</taxon>
        <taxon>Pseudomonadota</taxon>
        <taxon>Gammaproteobacteria</taxon>
        <taxon>Oceanospirillales</taxon>
        <taxon>Oceanospirillaceae</taxon>
        <taxon>Amphritea</taxon>
    </lineage>
</organism>
<feature type="chain" id="PRO_5033033402" evidence="1">
    <location>
        <begin position="20"/>
        <end position="123"/>
    </location>
</feature>
<evidence type="ECO:0000256" key="1">
    <source>
        <dbReference type="SAM" id="SignalP"/>
    </source>
</evidence>
<reference evidence="2 3" key="1">
    <citation type="journal article" date="2008" name="Int. J. Syst. Evol. Microbiol.">
        <title>Amphritea japonica sp. nov. and Amphritea balenae sp. nov., isolated from the sediment adjacent to sperm whale carcasses off Kagoshima, Japan.</title>
        <authorList>
            <person name="Miyazaki M."/>
            <person name="Nogi Y."/>
            <person name="Fujiwara Y."/>
            <person name="Kawato M."/>
            <person name="Nagahama T."/>
            <person name="Kubokawa K."/>
            <person name="Horikoshi K."/>
        </authorList>
    </citation>
    <scope>NUCLEOTIDE SEQUENCE [LARGE SCALE GENOMIC DNA]</scope>
    <source>
        <strain evidence="2 3">ATCC BAA-1530</strain>
    </source>
</reference>
<name>A0A7R6SSU4_9GAMM</name>
<proteinExistence type="predicted"/>
<feature type="signal peptide" evidence="1">
    <location>
        <begin position="1"/>
        <end position="19"/>
    </location>
</feature>